<dbReference type="Proteomes" id="UP000886998">
    <property type="component" value="Unassembled WGS sequence"/>
</dbReference>
<evidence type="ECO:0000313" key="2">
    <source>
        <dbReference type="Proteomes" id="UP000886998"/>
    </source>
</evidence>
<protein>
    <recommendedName>
        <fullName evidence="3">Helitron helicase-like domain-containing protein</fullName>
    </recommendedName>
</protein>
<evidence type="ECO:0000313" key="1">
    <source>
        <dbReference type="EMBL" id="GFY37782.1"/>
    </source>
</evidence>
<evidence type="ECO:0008006" key="3">
    <source>
        <dbReference type="Google" id="ProtNLM"/>
    </source>
</evidence>
<sequence>MYSVEWQKRGLPHAHILIWLETKILAEKIDDVIRAELPDQEVDPESFNVVKTQLVHGHVALTIFDLRQCSWNGRKSEKYDIDGVFDLCHKDEFAAPLFYEEISNFITHLINKMEHSNDDCRDTPMEGHPSIFHEHTLGRIYAPIHPNNRECYHLRILLNVVKGPTSFESLKRVNGGNTLPHYDLPSPLAIDGIVENLNREYIEHTIFNPFELQHTINQNEARLDNEQNQVYRLS</sequence>
<dbReference type="OrthoDB" id="1728974at2759"/>
<organism evidence="1 2">
    <name type="scientific">Trichonephila inaurata madagascariensis</name>
    <dbReference type="NCBI Taxonomy" id="2747483"/>
    <lineage>
        <taxon>Eukaryota</taxon>
        <taxon>Metazoa</taxon>
        <taxon>Ecdysozoa</taxon>
        <taxon>Arthropoda</taxon>
        <taxon>Chelicerata</taxon>
        <taxon>Arachnida</taxon>
        <taxon>Araneae</taxon>
        <taxon>Araneomorphae</taxon>
        <taxon>Entelegynae</taxon>
        <taxon>Araneoidea</taxon>
        <taxon>Nephilidae</taxon>
        <taxon>Trichonephila</taxon>
        <taxon>Trichonephila inaurata</taxon>
    </lineage>
</organism>
<proteinExistence type="predicted"/>
<accession>A0A8X6WNP2</accession>
<name>A0A8X6WNP2_9ARAC</name>
<dbReference type="AlphaFoldDB" id="A0A8X6WNP2"/>
<comment type="caution">
    <text evidence="1">The sequence shown here is derived from an EMBL/GenBank/DDBJ whole genome shotgun (WGS) entry which is preliminary data.</text>
</comment>
<gene>
    <name evidence="1" type="primary">EVAR_2424_1</name>
    <name evidence="1" type="ORF">TNIN_385821</name>
</gene>
<dbReference type="EMBL" id="BMAV01000486">
    <property type="protein sequence ID" value="GFY37782.1"/>
    <property type="molecule type" value="Genomic_DNA"/>
</dbReference>
<reference evidence="1" key="1">
    <citation type="submission" date="2020-08" db="EMBL/GenBank/DDBJ databases">
        <title>Multicomponent nature underlies the extraordinary mechanical properties of spider dragline silk.</title>
        <authorList>
            <person name="Kono N."/>
            <person name="Nakamura H."/>
            <person name="Mori M."/>
            <person name="Yoshida Y."/>
            <person name="Ohtoshi R."/>
            <person name="Malay A.D."/>
            <person name="Moran D.A.P."/>
            <person name="Tomita M."/>
            <person name="Numata K."/>
            <person name="Arakawa K."/>
        </authorList>
    </citation>
    <scope>NUCLEOTIDE SEQUENCE</scope>
</reference>
<keyword evidence="2" id="KW-1185">Reference proteome</keyword>